<accession>A0A552HLH0</accession>
<dbReference type="CDD" id="cd24098">
    <property type="entry name" value="ASKHA_NBD_TobZ_N"/>
    <property type="match status" value="1"/>
</dbReference>
<feature type="domain" description="Carbamoyltransferase" evidence="2">
    <location>
        <begin position="102"/>
        <end position="351"/>
    </location>
</feature>
<feature type="domain" description="Carbamoyltransferase C-terminal" evidence="3">
    <location>
        <begin position="399"/>
        <end position="565"/>
    </location>
</feature>
<evidence type="ECO:0000256" key="1">
    <source>
        <dbReference type="ARBA" id="ARBA00006129"/>
    </source>
</evidence>
<evidence type="ECO:0000313" key="4">
    <source>
        <dbReference type="EMBL" id="TRU72070.1"/>
    </source>
</evidence>
<name>A0A552HLH0_MICVR</name>
<dbReference type="GO" id="GO:0003824">
    <property type="term" value="F:catalytic activity"/>
    <property type="evidence" value="ECO:0007669"/>
    <property type="project" value="InterPro"/>
</dbReference>
<dbReference type="InterPro" id="IPR043129">
    <property type="entry name" value="ATPase_NBD"/>
</dbReference>
<comment type="similarity">
    <text evidence="1">Belongs to the NodU/CmcH family.</text>
</comment>
<comment type="caution">
    <text evidence="4">The sequence shown here is derived from an EMBL/GenBank/DDBJ whole genome shotgun (WGS) entry which is preliminary data.</text>
</comment>
<sequence>MKVLGLGFTQHECSAALVINGELRTAIARERITRIKRDGSSWGSKRLDLGSAIQYCLQANDLALSDIDLVVYHHVAHIAPEELKKRLLAEGGLDFFSLSAIALPHHFAHACCTFYLSPFEEAAIFVTDGAGGPPDLITRNCSGPEASAIAQGLTMIQNIDPQPSASACEYESFYSLRQGKWETWRKTIGIIDGIGAVYSRASRLLFKDGLDSGKTMGLSSYSTPSNHPIFFEKAGPEEMPFFRASRHNPSPERQELEQRIKEILAANCDPSKYEEPELTYYAASLQKETEDVLVEYARWLQQKTGLKNLCLCGGVALNCVANSRIWEEAGFEQVFVPPCPGDDGLAIGCALYGAALHNELKMGKIPVFGGRSYHHDPSELAEIGLTKVYEDENVYEVIAQEIAKGAVIAWYQEGSEFGPRALGHRSFLADPRRGEMKDYLNLTVKNRENFRPFAPVVLEEQALDYFDKVYPSYCMSFVARVREEKQAVVPAITHVDGTARYQVLRQEHNPQLYELIRTFAKHTGVPILLNTSLNRAGEPLVETPLDAGLCAIKSSVDYLVIDGAIYQPVKRG</sequence>
<feature type="domain" description="Carbamoyltransferase" evidence="2">
    <location>
        <begin position="2"/>
        <end position="86"/>
    </location>
</feature>
<dbReference type="InterPro" id="IPR003696">
    <property type="entry name" value="Carbtransf_dom"/>
</dbReference>
<proteinExistence type="inferred from homology"/>
<dbReference type="InterPro" id="IPR051338">
    <property type="entry name" value="NodU/CmcH_Carbamoyltrnsfr"/>
</dbReference>
<dbReference type="EMBL" id="SFAZ01000202">
    <property type="protein sequence ID" value="TRU72070.1"/>
    <property type="molecule type" value="Genomic_DNA"/>
</dbReference>
<dbReference type="Gene3D" id="3.90.870.20">
    <property type="entry name" value="Carbamoyltransferase, C-terminal domain"/>
    <property type="match status" value="1"/>
</dbReference>
<dbReference type="InterPro" id="IPR038152">
    <property type="entry name" value="Carbam_trans_C_sf"/>
</dbReference>
<dbReference type="InterPro" id="IPR031730">
    <property type="entry name" value="Carbam_trans_C"/>
</dbReference>
<protein>
    <recommendedName>
        <fullName evidence="6">Carbamoyltransferase</fullName>
    </recommendedName>
</protein>
<evidence type="ECO:0000259" key="3">
    <source>
        <dbReference type="Pfam" id="PF16861"/>
    </source>
</evidence>
<dbReference type="PANTHER" id="PTHR34847">
    <property type="entry name" value="NODULATION PROTEIN U"/>
    <property type="match status" value="1"/>
</dbReference>
<evidence type="ECO:0000259" key="2">
    <source>
        <dbReference type="Pfam" id="PF02543"/>
    </source>
</evidence>
<dbReference type="Gene3D" id="3.30.420.40">
    <property type="match status" value="2"/>
</dbReference>
<reference evidence="4 5" key="1">
    <citation type="submission" date="2019-01" db="EMBL/GenBank/DDBJ databases">
        <title>Coherence of Microcystis species and biogeography revealed through population genomics.</title>
        <authorList>
            <person name="Perez-Carrascal O.M."/>
            <person name="Terrat Y."/>
            <person name="Giani A."/>
            <person name="Fortin N."/>
            <person name="Tromas N."/>
            <person name="Shapiro B.J."/>
        </authorList>
    </citation>
    <scope>NUCLEOTIDE SEQUENCE [LARGE SCALE GENOMIC DNA]</scope>
    <source>
        <strain evidence="4">Mv_BB_P_19951000_S68D</strain>
    </source>
</reference>
<dbReference type="Pfam" id="PF02543">
    <property type="entry name" value="Carbam_trans_N"/>
    <property type="match status" value="2"/>
</dbReference>
<dbReference type="SUPFAM" id="SSF53067">
    <property type="entry name" value="Actin-like ATPase domain"/>
    <property type="match status" value="1"/>
</dbReference>
<dbReference type="AlphaFoldDB" id="A0A552HLH0"/>
<dbReference type="Pfam" id="PF16861">
    <property type="entry name" value="Carbam_trans_C"/>
    <property type="match status" value="1"/>
</dbReference>
<dbReference type="Proteomes" id="UP000320674">
    <property type="component" value="Unassembled WGS sequence"/>
</dbReference>
<evidence type="ECO:0000313" key="5">
    <source>
        <dbReference type="Proteomes" id="UP000320674"/>
    </source>
</evidence>
<evidence type="ECO:0008006" key="6">
    <source>
        <dbReference type="Google" id="ProtNLM"/>
    </source>
</evidence>
<organism evidence="4 5">
    <name type="scientific">Microcystis viridis Mv_BB_P_19951000_S68D</name>
    <dbReference type="NCBI Taxonomy" id="2486270"/>
    <lineage>
        <taxon>Bacteria</taxon>
        <taxon>Bacillati</taxon>
        <taxon>Cyanobacteriota</taxon>
        <taxon>Cyanophyceae</taxon>
        <taxon>Oscillatoriophycideae</taxon>
        <taxon>Chroococcales</taxon>
        <taxon>Microcystaceae</taxon>
        <taxon>Microcystis</taxon>
    </lineage>
</organism>
<gene>
    <name evidence="4" type="ORF">EWV77_14185</name>
</gene>
<dbReference type="PANTHER" id="PTHR34847:SF1">
    <property type="entry name" value="NODULATION PROTEIN U"/>
    <property type="match status" value="1"/>
</dbReference>